<dbReference type="Proteomes" id="UP000789759">
    <property type="component" value="Unassembled WGS sequence"/>
</dbReference>
<evidence type="ECO:0000313" key="1">
    <source>
        <dbReference type="EMBL" id="CAG8517229.1"/>
    </source>
</evidence>
<dbReference type="AlphaFoldDB" id="A0A9N9A3Z7"/>
<keyword evidence="2" id="KW-1185">Reference proteome</keyword>
<dbReference type="OrthoDB" id="2416887at2759"/>
<dbReference type="EMBL" id="CAJVQA010001518">
    <property type="protein sequence ID" value="CAG8517229.1"/>
    <property type="molecule type" value="Genomic_DNA"/>
</dbReference>
<reference evidence="1" key="1">
    <citation type="submission" date="2021-06" db="EMBL/GenBank/DDBJ databases">
        <authorList>
            <person name="Kallberg Y."/>
            <person name="Tangrot J."/>
            <person name="Rosling A."/>
        </authorList>
    </citation>
    <scope>NUCLEOTIDE SEQUENCE</scope>
    <source>
        <strain evidence="1">FL966</strain>
    </source>
</reference>
<protein>
    <submittedName>
        <fullName evidence="1">9965_t:CDS:1</fullName>
    </submittedName>
</protein>
<evidence type="ECO:0000313" key="2">
    <source>
        <dbReference type="Proteomes" id="UP000789759"/>
    </source>
</evidence>
<comment type="caution">
    <text evidence="1">The sequence shown here is derived from an EMBL/GenBank/DDBJ whole genome shotgun (WGS) entry which is preliminary data.</text>
</comment>
<organism evidence="1 2">
    <name type="scientific">Cetraspora pellucida</name>
    <dbReference type="NCBI Taxonomy" id="1433469"/>
    <lineage>
        <taxon>Eukaryota</taxon>
        <taxon>Fungi</taxon>
        <taxon>Fungi incertae sedis</taxon>
        <taxon>Mucoromycota</taxon>
        <taxon>Glomeromycotina</taxon>
        <taxon>Glomeromycetes</taxon>
        <taxon>Diversisporales</taxon>
        <taxon>Gigasporaceae</taxon>
        <taxon>Cetraspora</taxon>
    </lineage>
</organism>
<gene>
    <name evidence="1" type="ORF">CPELLU_LOCUS3208</name>
</gene>
<sequence>MKTAVVNALNDKRPYRKLIEKTDLFSQQLEIEKNYSSEIFDLWEDYAEFDEKYLMSINGEAVRKTDIEKWLNKHLKQDFKLLRIIYRSKLLPLYEIFGEPISPQIKSVLGIDNLTKILMTGIVTKSNKESFDVIDKTIVRIRSGNHTGFFTIIEKFDEINDINPEDLQIMWMLVGFPDEINFYSLYTRELSILSMEYQDIDNDKTSVLVDVPENLPENSRIVVSFEYPLSSDYLITKNNKIELKLDSNLYDNTYLEGMDLKPDNGPENEFEADEVESASVSQPSPFFMRTYRKYFSSNNIEIEF</sequence>
<proteinExistence type="predicted"/>
<name>A0A9N9A3Z7_9GLOM</name>
<accession>A0A9N9A3Z7</accession>